<keyword evidence="4 8" id="KW-0547">Nucleotide-binding</keyword>
<evidence type="ECO:0000256" key="2">
    <source>
        <dbReference type="ARBA" id="ARBA00022490"/>
    </source>
</evidence>
<sequence length="455" mass="50158">MTSPSLPPVASVVTRFAPSPTGQLHVGNLRTALHNWLWARRHGGRFLLRMDDTDAERSTAEYAEGIRADLAWLGLHPDGEVKQSDRFALYEARFAELVAAGRLYPCYETAQELDLKRKVQLGRGLPPVYDRAALRLSEAEKAALEADGVKPHWRFRLDHDSLIGWTDLVRGEQHFDPALLSDPVVRRADGSWLYMLPSVIDDMEMGITHVVRGEDHVSNTATQLQMFTALGAQPPAFAHEALLTGSEGKLSKRLGSLGISAFRDSGIEPISLIALLARIGTSDPVIAVTDAAPLVESFDFAHFGRAPARFDEQELALLNQKIVHQLDFAAVQSRLPGGMDEAAWLAIRPNIETVSQAADWWRVVTGPIAPVPTEAEDRDFLACALALAEMQVFDEAIWQKLTDALKQESGRKGKALFLPLRRALTGFDHGPDMKQLLPLIGRERAIERLRAAIAG</sequence>
<evidence type="ECO:0000256" key="5">
    <source>
        <dbReference type="ARBA" id="ARBA00022840"/>
    </source>
</evidence>
<dbReference type="SUPFAM" id="SSF48163">
    <property type="entry name" value="An anticodon-binding domain of class I aminoacyl-tRNA synthetases"/>
    <property type="match status" value="1"/>
</dbReference>
<dbReference type="Gene3D" id="1.10.10.350">
    <property type="match status" value="1"/>
</dbReference>
<feature type="binding site" evidence="8">
    <location>
        <position position="252"/>
    </location>
    <ligand>
        <name>ATP</name>
        <dbReference type="ChEBI" id="CHEBI:30616"/>
    </ligand>
</feature>
<keyword evidence="5 8" id="KW-0067">ATP-binding</keyword>
<dbReference type="GO" id="GO:0006424">
    <property type="term" value="P:glutamyl-tRNA aminoacylation"/>
    <property type="evidence" value="ECO:0007669"/>
    <property type="project" value="UniProtKB-UniRule"/>
</dbReference>
<name>A0A7W6BNX4_9SPHN</name>
<comment type="caution">
    <text evidence="11">The sequence shown here is derived from an EMBL/GenBank/DDBJ whole genome shotgun (WGS) entry which is preliminary data.</text>
</comment>
<evidence type="ECO:0000256" key="7">
    <source>
        <dbReference type="ARBA" id="ARBA00023146"/>
    </source>
</evidence>
<proteinExistence type="inferred from homology"/>
<organism evidence="11 12">
    <name type="scientific">Sphingobium jiangsuense</name>
    <dbReference type="NCBI Taxonomy" id="870476"/>
    <lineage>
        <taxon>Bacteria</taxon>
        <taxon>Pseudomonadati</taxon>
        <taxon>Pseudomonadota</taxon>
        <taxon>Alphaproteobacteria</taxon>
        <taxon>Sphingomonadales</taxon>
        <taxon>Sphingomonadaceae</taxon>
        <taxon>Sphingobium</taxon>
    </lineage>
</organism>
<keyword evidence="3 8" id="KW-0436">Ligase</keyword>
<comment type="function">
    <text evidence="8">Catalyzes the attachment of glutamate to tRNA(Glu) in a two-step reaction: glutamate is first activated by ATP to form Glu-AMP and then transferred to the acceptor end of tRNA(Glu).</text>
</comment>
<dbReference type="Gene3D" id="3.40.50.620">
    <property type="entry name" value="HUPs"/>
    <property type="match status" value="1"/>
</dbReference>
<protein>
    <recommendedName>
        <fullName evidence="8">Glutamate--tRNA ligase</fullName>
        <ecNumber evidence="8">6.1.1.17</ecNumber>
    </recommendedName>
    <alternativeName>
        <fullName evidence="8">Glutamyl-tRNA synthetase</fullName>
        <shortName evidence="8">GluRS</shortName>
    </alternativeName>
</protein>
<feature type="short sequence motif" description="'HIGH' region" evidence="8">
    <location>
        <begin position="18"/>
        <end position="28"/>
    </location>
</feature>
<feature type="domain" description="Glutamyl/glutaminyl-tRNA synthetase class Ib catalytic" evidence="9">
    <location>
        <begin position="12"/>
        <end position="315"/>
    </location>
</feature>
<dbReference type="EC" id="6.1.1.17" evidence="8"/>
<dbReference type="SUPFAM" id="SSF52374">
    <property type="entry name" value="Nucleotidylyl transferase"/>
    <property type="match status" value="1"/>
</dbReference>
<evidence type="ECO:0000256" key="8">
    <source>
        <dbReference type="HAMAP-Rule" id="MF_00022"/>
    </source>
</evidence>
<dbReference type="NCBIfam" id="TIGR00464">
    <property type="entry name" value="gltX_bact"/>
    <property type="match status" value="1"/>
</dbReference>
<dbReference type="PRINTS" id="PR00987">
    <property type="entry name" value="TRNASYNTHGLU"/>
</dbReference>
<evidence type="ECO:0000256" key="1">
    <source>
        <dbReference type="ARBA" id="ARBA00007894"/>
    </source>
</evidence>
<evidence type="ECO:0000313" key="11">
    <source>
        <dbReference type="EMBL" id="MBB3927325.1"/>
    </source>
</evidence>
<evidence type="ECO:0000259" key="10">
    <source>
        <dbReference type="Pfam" id="PF19269"/>
    </source>
</evidence>
<dbReference type="PANTHER" id="PTHR43311:SF2">
    <property type="entry name" value="GLUTAMATE--TRNA LIGASE, MITOCHONDRIAL-RELATED"/>
    <property type="match status" value="1"/>
</dbReference>
<dbReference type="GO" id="GO:0004818">
    <property type="term" value="F:glutamate-tRNA ligase activity"/>
    <property type="evidence" value="ECO:0007669"/>
    <property type="project" value="UniProtKB-UniRule"/>
</dbReference>
<dbReference type="RefSeq" id="WP_188072827.1">
    <property type="nucleotide sequence ID" value="NZ_BSPS01000015.1"/>
</dbReference>
<evidence type="ECO:0000256" key="3">
    <source>
        <dbReference type="ARBA" id="ARBA00022598"/>
    </source>
</evidence>
<dbReference type="InterPro" id="IPR020751">
    <property type="entry name" value="aa-tRNA-synth_I_codon-bd_sub2"/>
</dbReference>
<dbReference type="Pfam" id="PF19269">
    <property type="entry name" value="Anticodon_2"/>
    <property type="match status" value="1"/>
</dbReference>
<dbReference type="GO" id="GO:0000049">
    <property type="term" value="F:tRNA binding"/>
    <property type="evidence" value="ECO:0007669"/>
    <property type="project" value="InterPro"/>
</dbReference>
<dbReference type="PANTHER" id="PTHR43311">
    <property type="entry name" value="GLUTAMATE--TRNA LIGASE"/>
    <property type="match status" value="1"/>
</dbReference>
<accession>A0A7W6BNX4</accession>
<feature type="short sequence motif" description="'KMSKS' region" evidence="8">
    <location>
        <begin position="249"/>
        <end position="253"/>
    </location>
</feature>
<keyword evidence="12" id="KW-1185">Reference proteome</keyword>
<dbReference type="HAMAP" id="MF_00022">
    <property type="entry name" value="Glu_tRNA_synth_type1"/>
    <property type="match status" value="1"/>
</dbReference>
<evidence type="ECO:0000256" key="6">
    <source>
        <dbReference type="ARBA" id="ARBA00022917"/>
    </source>
</evidence>
<comment type="similarity">
    <text evidence="1 8">Belongs to the class-I aminoacyl-tRNA synthetase family. Glutamate--tRNA ligase type 1 subfamily.</text>
</comment>
<keyword evidence="7 8" id="KW-0030">Aminoacyl-tRNA synthetase</keyword>
<comment type="catalytic activity">
    <reaction evidence="8">
        <text>tRNA(Glu) + L-glutamate + ATP = L-glutamyl-tRNA(Glu) + AMP + diphosphate</text>
        <dbReference type="Rhea" id="RHEA:23540"/>
        <dbReference type="Rhea" id="RHEA-COMP:9663"/>
        <dbReference type="Rhea" id="RHEA-COMP:9680"/>
        <dbReference type="ChEBI" id="CHEBI:29985"/>
        <dbReference type="ChEBI" id="CHEBI:30616"/>
        <dbReference type="ChEBI" id="CHEBI:33019"/>
        <dbReference type="ChEBI" id="CHEBI:78442"/>
        <dbReference type="ChEBI" id="CHEBI:78520"/>
        <dbReference type="ChEBI" id="CHEBI:456215"/>
        <dbReference type="EC" id="6.1.1.17"/>
    </reaction>
</comment>
<evidence type="ECO:0000313" key="12">
    <source>
        <dbReference type="Proteomes" id="UP000571950"/>
    </source>
</evidence>
<dbReference type="AlphaFoldDB" id="A0A7W6BNX4"/>
<reference evidence="11 12" key="1">
    <citation type="submission" date="2020-08" db="EMBL/GenBank/DDBJ databases">
        <title>Genomic Encyclopedia of Type Strains, Phase IV (KMG-IV): sequencing the most valuable type-strain genomes for metagenomic binning, comparative biology and taxonomic classification.</title>
        <authorList>
            <person name="Goeker M."/>
        </authorList>
    </citation>
    <scope>NUCLEOTIDE SEQUENCE [LARGE SCALE GENOMIC DNA]</scope>
    <source>
        <strain evidence="11 12">DSM 26189</strain>
    </source>
</reference>
<dbReference type="InterPro" id="IPR045462">
    <property type="entry name" value="aa-tRNA-synth_I_cd-bd"/>
</dbReference>
<comment type="caution">
    <text evidence="8">Lacks conserved residue(s) required for the propagation of feature annotation.</text>
</comment>
<dbReference type="InterPro" id="IPR049940">
    <property type="entry name" value="GluQ/Sye"/>
</dbReference>
<dbReference type="InterPro" id="IPR004527">
    <property type="entry name" value="Glu-tRNA-ligase_bac/mito"/>
</dbReference>
<keyword evidence="6 8" id="KW-0648">Protein biosynthesis</keyword>
<keyword evidence="2 8" id="KW-0963">Cytoplasm</keyword>
<dbReference type="InterPro" id="IPR008925">
    <property type="entry name" value="aa_tRNA-synth_I_cd-bd_sf"/>
</dbReference>
<dbReference type="EMBL" id="JACIDT010000011">
    <property type="protein sequence ID" value="MBB3927325.1"/>
    <property type="molecule type" value="Genomic_DNA"/>
</dbReference>
<evidence type="ECO:0000259" key="9">
    <source>
        <dbReference type="Pfam" id="PF00749"/>
    </source>
</evidence>
<dbReference type="InterPro" id="IPR020058">
    <property type="entry name" value="Glu/Gln-tRNA-synth_Ib_cat-dom"/>
</dbReference>
<dbReference type="Pfam" id="PF00749">
    <property type="entry name" value="tRNA-synt_1c"/>
    <property type="match status" value="1"/>
</dbReference>
<dbReference type="Proteomes" id="UP000571950">
    <property type="component" value="Unassembled WGS sequence"/>
</dbReference>
<comment type="subcellular location">
    <subcellularLocation>
        <location evidence="8">Cytoplasm</location>
    </subcellularLocation>
</comment>
<dbReference type="InterPro" id="IPR000924">
    <property type="entry name" value="Glu/Gln-tRNA-synth"/>
</dbReference>
<dbReference type="GO" id="GO:0005524">
    <property type="term" value="F:ATP binding"/>
    <property type="evidence" value="ECO:0007669"/>
    <property type="project" value="UniProtKB-UniRule"/>
</dbReference>
<dbReference type="PROSITE" id="PS00178">
    <property type="entry name" value="AA_TRNA_LIGASE_I"/>
    <property type="match status" value="1"/>
</dbReference>
<dbReference type="GO" id="GO:0005737">
    <property type="term" value="C:cytoplasm"/>
    <property type="evidence" value="ECO:0007669"/>
    <property type="project" value="UniProtKB-SubCell"/>
</dbReference>
<comment type="subunit">
    <text evidence="8">Monomer.</text>
</comment>
<feature type="domain" description="Aminoacyl-tRNA synthetase class I anticodon-binding" evidence="10">
    <location>
        <begin position="382"/>
        <end position="453"/>
    </location>
</feature>
<evidence type="ECO:0000256" key="4">
    <source>
        <dbReference type="ARBA" id="ARBA00022741"/>
    </source>
</evidence>
<dbReference type="InterPro" id="IPR001412">
    <property type="entry name" value="aa-tRNA-synth_I_CS"/>
</dbReference>
<dbReference type="InterPro" id="IPR014729">
    <property type="entry name" value="Rossmann-like_a/b/a_fold"/>
</dbReference>
<gene>
    <name evidence="8" type="primary">gltX</name>
    <name evidence="11" type="ORF">GGR43_003054</name>
</gene>